<comment type="caution">
    <text evidence="2">The sequence shown here is derived from an EMBL/GenBank/DDBJ whole genome shotgun (WGS) entry which is preliminary data.</text>
</comment>
<evidence type="ECO:0000313" key="3">
    <source>
        <dbReference type="Proteomes" id="UP001153269"/>
    </source>
</evidence>
<feature type="region of interest" description="Disordered" evidence="1">
    <location>
        <begin position="147"/>
        <end position="260"/>
    </location>
</feature>
<feature type="compositionally biased region" description="Basic and acidic residues" evidence="1">
    <location>
        <begin position="147"/>
        <end position="247"/>
    </location>
</feature>
<organism evidence="2 3">
    <name type="scientific">Pleuronectes platessa</name>
    <name type="common">European plaice</name>
    <dbReference type="NCBI Taxonomy" id="8262"/>
    <lineage>
        <taxon>Eukaryota</taxon>
        <taxon>Metazoa</taxon>
        <taxon>Chordata</taxon>
        <taxon>Craniata</taxon>
        <taxon>Vertebrata</taxon>
        <taxon>Euteleostomi</taxon>
        <taxon>Actinopterygii</taxon>
        <taxon>Neopterygii</taxon>
        <taxon>Teleostei</taxon>
        <taxon>Neoteleostei</taxon>
        <taxon>Acanthomorphata</taxon>
        <taxon>Carangaria</taxon>
        <taxon>Pleuronectiformes</taxon>
        <taxon>Pleuronectoidei</taxon>
        <taxon>Pleuronectidae</taxon>
        <taxon>Pleuronectes</taxon>
    </lineage>
</organism>
<name>A0A9N7Z184_PLEPL</name>
<reference evidence="2" key="1">
    <citation type="submission" date="2020-03" db="EMBL/GenBank/DDBJ databases">
        <authorList>
            <person name="Weist P."/>
        </authorList>
    </citation>
    <scope>NUCLEOTIDE SEQUENCE</scope>
</reference>
<evidence type="ECO:0000313" key="2">
    <source>
        <dbReference type="EMBL" id="CAB1445212.1"/>
    </source>
</evidence>
<dbReference type="AlphaFoldDB" id="A0A9N7Z184"/>
<keyword evidence="3" id="KW-1185">Reference proteome</keyword>
<gene>
    <name evidence="2" type="ORF">PLEPLA_LOCUS32943</name>
</gene>
<proteinExistence type="predicted"/>
<accession>A0A9N7Z184</accession>
<sequence length="260" mass="31159">MQTRILESENDSQLKVSVMESQLLSQQSENVVCFQKIKELESLVETTEDLQKSVELNEKLTARQIHQLEYDSDLKLKTLEVQVRSEQAMKETYLQIIKELKSLVEATKKKLLDVQEDSQHRVQKMEEDIKFLIKKTIKLQELALMSDSDKARRSENERKAQKEEEKRVKKELKEKKKQEKIKKEQIEKEMKEKNKKQEKTEKEQREKEIKEKKKQGKIEKEQREMDLKEKKKQEKTEKKEREKEAKKEKRKTTSQLPSPC</sequence>
<protein>
    <submittedName>
        <fullName evidence="2">Uncharacterized protein</fullName>
    </submittedName>
</protein>
<evidence type="ECO:0000256" key="1">
    <source>
        <dbReference type="SAM" id="MobiDB-lite"/>
    </source>
</evidence>
<dbReference type="EMBL" id="CADEAL010003569">
    <property type="protein sequence ID" value="CAB1445212.1"/>
    <property type="molecule type" value="Genomic_DNA"/>
</dbReference>
<dbReference type="Proteomes" id="UP001153269">
    <property type="component" value="Unassembled WGS sequence"/>
</dbReference>